<evidence type="ECO:0000313" key="2">
    <source>
        <dbReference type="Proteomes" id="UP000321863"/>
    </source>
</evidence>
<comment type="caution">
    <text evidence="1">The sequence shown here is derived from an EMBL/GenBank/DDBJ whole genome shotgun (WGS) entry which is preliminary data.</text>
</comment>
<dbReference type="AlphaFoldDB" id="A0A511YQJ1"/>
<reference evidence="1 2" key="1">
    <citation type="submission" date="2019-07" db="EMBL/GenBank/DDBJ databases">
        <title>Whole genome shotgun sequence of Chryseobacterium hagamense NBRC 105253.</title>
        <authorList>
            <person name="Hosoyama A."/>
            <person name="Uohara A."/>
            <person name="Ohji S."/>
            <person name="Ichikawa N."/>
        </authorList>
    </citation>
    <scope>NUCLEOTIDE SEQUENCE [LARGE SCALE GENOMIC DNA]</scope>
    <source>
        <strain evidence="1 2">NBRC 105253</strain>
    </source>
</reference>
<dbReference type="RefSeq" id="WP_174771835.1">
    <property type="nucleotide sequence ID" value="NZ_BJYJ01000023.1"/>
</dbReference>
<gene>
    <name evidence="1" type="ORF">CHA01nite_32040</name>
</gene>
<keyword evidence="2" id="KW-1185">Reference proteome</keyword>
<sequence>MLLFLKKYIKKITLSVLLLICWEIKSQRTLTVDGTNWLLNIPVITEAGNNYAGTYESAANEILLTATVPLLLGSGKVSIHYEANPLWNSSLVLNARRTGNGTTSCAACTITGGTNYTIVPLATDVELFRITAVLALASYTNIPVQLQLTGVSVTIPAATYSSRIVFTISAL</sequence>
<proteinExistence type="predicted"/>
<name>A0A511YQJ1_9FLAO</name>
<evidence type="ECO:0008006" key="3">
    <source>
        <dbReference type="Google" id="ProtNLM"/>
    </source>
</evidence>
<organism evidence="1 2">
    <name type="scientific">Chryseobacterium hagamense</name>
    <dbReference type="NCBI Taxonomy" id="395935"/>
    <lineage>
        <taxon>Bacteria</taxon>
        <taxon>Pseudomonadati</taxon>
        <taxon>Bacteroidota</taxon>
        <taxon>Flavobacteriia</taxon>
        <taxon>Flavobacteriales</taxon>
        <taxon>Weeksellaceae</taxon>
        <taxon>Chryseobacterium group</taxon>
        <taxon>Chryseobacterium</taxon>
    </lineage>
</organism>
<protein>
    <recommendedName>
        <fullName evidence="3">DUF4402 domain-containing protein</fullName>
    </recommendedName>
</protein>
<dbReference type="EMBL" id="BJYJ01000023">
    <property type="protein sequence ID" value="GEN77464.1"/>
    <property type="molecule type" value="Genomic_DNA"/>
</dbReference>
<evidence type="ECO:0000313" key="1">
    <source>
        <dbReference type="EMBL" id="GEN77464.1"/>
    </source>
</evidence>
<accession>A0A511YQJ1</accession>
<dbReference type="Proteomes" id="UP000321863">
    <property type="component" value="Unassembled WGS sequence"/>
</dbReference>